<comment type="caution">
    <text evidence="2">The sequence shown here is derived from an EMBL/GenBank/DDBJ whole genome shotgun (WGS) entry which is preliminary data.</text>
</comment>
<keyword evidence="2" id="KW-0808">Transferase</keyword>
<gene>
    <name evidence="2" type="ORF">E6K72_03830</name>
</gene>
<dbReference type="PANTHER" id="PTHR48090:SF7">
    <property type="entry name" value="RFBJ PROTEIN"/>
    <property type="match status" value="1"/>
</dbReference>
<dbReference type="PANTHER" id="PTHR48090">
    <property type="entry name" value="UNDECAPRENYL-PHOSPHATE 4-DEOXY-4-FORMAMIDO-L-ARABINOSE TRANSFERASE-RELATED"/>
    <property type="match status" value="1"/>
</dbReference>
<dbReference type="InterPro" id="IPR029044">
    <property type="entry name" value="Nucleotide-diphossugar_trans"/>
</dbReference>
<dbReference type="Proteomes" id="UP000317716">
    <property type="component" value="Unassembled WGS sequence"/>
</dbReference>
<dbReference type="Gene3D" id="3.90.550.10">
    <property type="entry name" value="Spore Coat Polysaccharide Biosynthesis Protein SpsA, Chain A"/>
    <property type="match status" value="1"/>
</dbReference>
<organism evidence="2 3">
    <name type="scientific">Eiseniibacteriota bacterium</name>
    <dbReference type="NCBI Taxonomy" id="2212470"/>
    <lineage>
        <taxon>Bacteria</taxon>
        <taxon>Candidatus Eiseniibacteriota</taxon>
    </lineage>
</organism>
<dbReference type="Pfam" id="PF00535">
    <property type="entry name" value="Glycos_transf_2"/>
    <property type="match status" value="1"/>
</dbReference>
<evidence type="ECO:0000313" key="3">
    <source>
        <dbReference type="Proteomes" id="UP000317716"/>
    </source>
</evidence>
<evidence type="ECO:0000259" key="1">
    <source>
        <dbReference type="Pfam" id="PF00535"/>
    </source>
</evidence>
<protein>
    <submittedName>
        <fullName evidence="2">Glycosyltransferase family 2 protein</fullName>
    </submittedName>
</protein>
<dbReference type="InterPro" id="IPR050256">
    <property type="entry name" value="Glycosyltransferase_2"/>
</dbReference>
<accession>A0A538T0W9</accession>
<dbReference type="CDD" id="cd04179">
    <property type="entry name" value="DPM_DPG-synthase_like"/>
    <property type="match status" value="1"/>
</dbReference>
<dbReference type="InterPro" id="IPR001173">
    <property type="entry name" value="Glyco_trans_2-like"/>
</dbReference>
<dbReference type="EMBL" id="VBOS01000129">
    <property type="protein sequence ID" value="TMQ57281.1"/>
    <property type="molecule type" value="Genomic_DNA"/>
</dbReference>
<dbReference type="AlphaFoldDB" id="A0A538T0W9"/>
<dbReference type="GO" id="GO:0016740">
    <property type="term" value="F:transferase activity"/>
    <property type="evidence" value="ECO:0007669"/>
    <property type="project" value="UniProtKB-KW"/>
</dbReference>
<name>A0A538T0W9_UNCEI</name>
<sequence>MWKSQFISVILPTYNEKDSIAGVIGELFDTGLVDEVLVVNNNAAPGTSDEVARTPAREVHEPLQGYGNAIRCGFREARGDLIIVCEPDGTFFGKDVIKLLAFSDDFDVVYGTRTSEEFIWTGANMGFFLKWGNYAVAKMMEFLFNTVCLTDVGCTYRLIKRPALREIEPHFTVGGSHFGPEMMLITVLKRMKIVQIPVNYRPRVGESAVTGDLVKAFFLGLRMIGMIWGFWLRRFGRRLSGRPMFAEPSVQPGTPP</sequence>
<reference evidence="2 3" key="1">
    <citation type="journal article" date="2019" name="Nat. Microbiol.">
        <title>Mediterranean grassland soil C-N compound turnover is dependent on rainfall and depth, and is mediated by genomically divergent microorganisms.</title>
        <authorList>
            <person name="Diamond S."/>
            <person name="Andeer P.F."/>
            <person name="Li Z."/>
            <person name="Crits-Christoph A."/>
            <person name="Burstein D."/>
            <person name="Anantharaman K."/>
            <person name="Lane K.R."/>
            <person name="Thomas B.C."/>
            <person name="Pan C."/>
            <person name="Northen T.R."/>
            <person name="Banfield J.F."/>
        </authorList>
    </citation>
    <scope>NUCLEOTIDE SEQUENCE [LARGE SCALE GENOMIC DNA]</scope>
    <source>
        <strain evidence="2">WS_2</strain>
    </source>
</reference>
<proteinExistence type="predicted"/>
<feature type="domain" description="Glycosyltransferase 2-like" evidence="1">
    <location>
        <begin position="8"/>
        <end position="126"/>
    </location>
</feature>
<evidence type="ECO:0000313" key="2">
    <source>
        <dbReference type="EMBL" id="TMQ57281.1"/>
    </source>
</evidence>
<dbReference type="SUPFAM" id="SSF53448">
    <property type="entry name" value="Nucleotide-diphospho-sugar transferases"/>
    <property type="match status" value="1"/>
</dbReference>